<name>A0ABY4EL33_9BACI</name>
<protein>
    <submittedName>
        <fullName evidence="10">Methyl-accepting chemotaxis protein</fullName>
    </submittedName>
</protein>
<dbReference type="Gene3D" id="6.10.340.10">
    <property type="match status" value="1"/>
</dbReference>
<dbReference type="EMBL" id="CP095073">
    <property type="protein sequence ID" value="UOQ45120.1"/>
    <property type="molecule type" value="Genomic_DNA"/>
</dbReference>
<dbReference type="CDD" id="cd06225">
    <property type="entry name" value="HAMP"/>
    <property type="match status" value="1"/>
</dbReference>
<feature type="transmembrane region" description="Helical" evidence="7">
    <location>
        <begin position="40"/>
        <end position="62"/>
    </location>
</feature>
<keyword evidence="7" id="KW-1133">Transmembrane helix</keyword>
<evidence type="ECO:0000256" key="7">
    <source>
        <dbReference type="SAM" id="Phobius"/>
    </source>
</evidence>
<dbReference type="InterPro" id="IPR003660">
    <property type="entry name" value="HAMP_dom"/>
</dbReference>
<sequence length="593" mass="66290">MINAIINRLKGSITNLPRLNNAKYLNQLKLFTKLNLKKKVLLMFLPILLVSTLSFLLIIYQIQSLKEDVNALKSSSNYISQLSNIQSFFQKETLLLNRFAINQDDSFVNEYKSAEKEFEQLISALESNPLAKSQASYINSIKTNHEEMKTIILTGLIPQIITYNQSGMEESQQELENKSNAIFADFSKMIEETKNQNDAIELSSSGSFQKVIVSSILSSLILIASLGLLYWFFSKMIVKPIIQLSALTDRISEGDLGSEKVKISSKDEIGSLQNSLNSMIDHLKEIIQQSHETANHVSHFSAELNKGAEEIYRSTSHVSTAIEQVNEGVEQQLSQNEKNHEKFHRILAEVEQIKDKSNFVFEQSSLATDEAEDGNSLIVTTDNDMNEISQSVQKFSEVIQELEKRSNEISSFVEIINKISKQTNLLALNATIEASRAGVHGKGFSVVANEVKDLAEKSRLSAEEITEVIGSIQNDVQQSSELMSVVLRKTEQGITNINKSGKKFDQIYALIKNITSNMKGVSHSSNDIYTNSQDVLYSLKESTSSAKESKSQMNHVSASSGQQLSFAEEISHSIVQLNNSSQELEKLLSRFSV</sequence>
<feature type="domain" description="Methyl-accepting transducer" evidence="8">
    <location>
        <begin position="307"/>
        <end position="557"/>
    </location>
</feature>
<keyword evidence="2" id="KW-1003">Cell membrane</keyword>
<evidence type="ECO:0000256" key="1">
    <source>
        <dbReference type="ARBA" id="ARBA00004236"/>
    </source>
</evidence>
<evidence type="ECO:0000256" key="4">
    <source>
        <dbReference type="ARBA" id="ARBA00023224"/>
    </source>
</evidence>
<dbReference type="SUPFAM" id="SSF58104">
    <property type="entry name" value="Methyl-accepting chemotaxis protein (MCP) signaling domain"/>
    <property type="match status" value="1"/>
</dbReference>
<comment type="subcellular location">
    <subcellularLocation>
        <location evidence="1">Cell membrane</location>
    </subcellularLocation>
</comment>
<dbReference type="InterPro" id="IPR004089">
    <property type="entry name" value="MCPsignal_dom"/>
</dbReference>
<evidence type="ECO:0000256" key="2">
    <source>
        <dbReference type="ARBA" id="ARBA00022475"/>
    </source>
</evidence>
<proteinExistence type="inferred from homology"/>
<evidence type="ECO:0000256" key="3">
    <source>
        <dbReference type="ARBA" id="ARBA00023136"/>
    </source>
</evidence>
<dbReference type="Gene3D" id="1.10.287.950">
    <property type="entry name" value="Methyl-accepting chemotaxis protein"/>
    <property type="match status" value="1"/>
</dbReference>
<dbReference type="PROSITE" id="PS50885">
    <property type="entry name" value="HAMP"/>
    <property type="match status" value="1"/>
</dbReference>
<dbReference type="SMART" id="SM00304">
    <property type="entry name" value="HAMP"/>
    <property type="match status" value="1"/>
</dbReference>
<organism evidence="10 11">
    <name type="scientific">Halobacillus salinarum</name>
    <dbReference type="NCBI Taxonomy" id="2932257"/>
    <lineage>
        <taxon>Bacteria</taxon>
        <taxon>Bacillati</taxon>
        <taxon>Bacillota</taxon>
        <taxon>Bacilli</taxon>
        <taxon>Bacillales</taxon>
        <taxon>Bacillaceae</taxon>
        <taxon>Halobacillus</taxon>
    </lineage>
</organism>
<dbReference type="SMART" id="SM00283">
    <property type="entry name" value="MA"/>
    <property type="match status" value="1"/>
</dbReference>
<evidence type="ECO:0000256" key="5">
    <source>
        <dbReference type="ARBA" id="ARBA00029447"/>
    </source>
</evidence>
<reference evidence="10 11" key="1">
    <citation type="submission" date="2022-04" db="EMBL/GenBank/DDBJ databases">
        <title>Halobacillus sp. isolated from saltern.</title>
        <authorList>
            <person name="Won M."/>
            <person name="Lee C.-M."/>
            <person name="Woen H.-Y."/>
            <person name="Kwon S.-W."/>
        </authorList>
    </citation>
    <scope>NUCLEOTIDE SEQUENCE [LARGE SCALE GENOMIC DNA]</scope>
    <source>
        <strain evidence="10 11">SSBR10-3</strain>
    </source>
</reference>
<evidence type="ECO:0000256" key="6">
    <source>
        <dbReference type="PROSITE-ProRule" id="PRU00284"/>
    </source>
</evidence>
<keyword evidence="3 7" id="KW-0472">Membrane</keyword>
<dbReference type="PROSITE" id="PS50111">
    <property type="entry name" value="CHEMOTAXIS_TRANSDUC_2"/>
    <property type="match status" value="1"/>
</dbReference>
<keyword evidence="7" id="KW-0812">Transmembrane</keyword>
<gene>
    <name evidence="10" type="ORF">MUN89_03960</name>
</gene>
<comment type="similarity">
    <text evidence="5">Belongs to the methyl-accepting chemotaxis (MCP) protein family.</text>
</comment>
<dbReference type="Pfam" id="PF00015">
    <property type="entry name" value="MCPsignal"/>
    <property type="match status" value="1"/>
</dbReference>
<evidence type="ECO:0000313" key="11">
    <source>
        <dbReference type="Proteomes" id="UP000831787"/>
    </source>
</evidence>
<dbReference type="Pfam" id="PF00672">
    <property type="entry name" value="HAMP"/>
    <property type="match status" value="1"/>
</dbReference>
<evidence type="ECO:0000313" key="10">
    <source>
        <dbReference type="EMBL" id="UOQ45120.1"/>
    </source>
</evidence>
<dbReference type="RefSeq" id="WP_244711594.1">
    <property type="nucleotide sequence ID" value="NZ_CP095073.1"/>
</dbReference>
<dbReference type="Proteomes" id="UP000831787">
    <property type="component" value="Chromosome"/>
</dbReference>
<keyword evidence="11" id="KW-1185">Reference proteome</keyword>
<keyword evidence="4 6" id="KW-0807">Transducer</keyword>
<accession>A0ABY4EL33</accession>
<dbReference type="PANTHER" id="PTHR32089">
    <property type="entry name" value="METHYL-ACCEPTING CHEMOTAXIS PROTEIN MCPB"/>
    <property type="match status" value="1"/>
</dbReference>
<dbReference type="PANTHER" id="PTHR32089:SF112">
    <property type="entry name" value="LYSOZYME-LIKE PROTEIN-RELATED"/>
    <property type="match status" value="1"/>
</dbReference>
<evidence type="ECO:0000259" key="8">
    <source>
        <dbReference type="PROSITE" id="PS50111"/>
    </source>
</evidence>
<feature type="transmembrane region" description="Helical" evidence="7">
    <location>
        <begin position="211"/>
        <end position="233"/>
    </location>
</feature>
<evidence type="ECO:0000259" key="9">
    <source>
        <dbReference type="PROSITE" id="PS50885"/>
    </source>
</evidence>
<feature type="domain" description="HAMP" evidence="9">
    <location>
        <begin position="235"/>
        <end position="288"/>
    </location>
</feature>